<keyword evidence="5" id="KW-0653">Protein transport</keyword>
<feature type="compositionally biased region" description="Acidic residues" evidence="7">
    <location>
        <begin position="377"/>
        <end position="392"/>
    </location>
</feature>
<dbReference type="Pfam" id="PF03810">
    <property type="entry name" value="IBN_N"/>
    <property type="match status" value="1"/>
</dbReference>
<protein>
    <submittedName>
        <fullName evidence="9">Importin subunit beta-2</fullName>
    </submittedName>
</protein>
<dbReference type="FunFam" id="1.25.10.10:FF:000219">
    <property type="entry name" value="Importin subunit beta-2"/>
    <property type="match status" value="1"/>
</dbReference>
<sequence length="937" mass="104442">MAWQPQPENLAQLAQCLRDSLSGHDIAAQKKAEQMLRQAKSSPDINNYLTYIAVNPTPPQGMTPEAYHAARSASAIMLKNNVKTSYKSMPESNKSYIRANILQGLQDRNTQIRNYIGNVITEVIRQGGVLGWPQVLPDLVSLVANESSALETQDGAMGALQKICEDNRKALDDEYQTQRPLAFLLPKLVEFMHSQNPKVRSRSLATINVFLSEPVALTVRDHINDILPEIVRLATDSNDDVRRFVCRAFALLADALPEVLAPHIGGVIEYTISQQKAEQNDELALDAAEFFFEASSRPGLRDAMGPYLSRIVPVLLDCMVYSEDDQIRLEGDDDDADVEDEAKDIKPQFATSKTSRDAGSNTQANGQVKPAVNGFAYEDDDDPSEGEIDEDDLDDIDPEEEWNLRKCSAASLDSLASHFHGAVFQEVLPWLESNVKHRDWPNREAAVLALGAIGPGCMDDIKPHLPQLIPYMLSLLQDIQPVVRQITCWSLSRFASWAAHDEEAPKDQFFVPMMEGLLNRMLDNNKKVQESAASAFAALEEKANTKLAPYCHVILQQFVQCFGRYKDKNMYILYDCVQTLAEHASPTLAEPQNVNLLMPALIERWKNVQDQSREMFPLLECLSFVATALGAQFAPFAQPLFTRCIKLIQQNLEDGITAEQSFLDTPDKDFLVTSLDLLSSIIQALNEEQSTLLAGHAEPNMFQLLAYCMEDSNNDVRQSAYALLGDCAIYIFPQLKQYLSALMGILIQQLDINNIRGDPETAYRVINNACWSCGEIAMRMKEGMEPYVERLLTKLAVIMFSADVPDSLNENAAIALGRLGLGCHQALAPHLANFAGPFLRSMQKVGWTDEKGHAYKGFVNVVLDNPSALEKCLLDFFMEMANAPGVFLTGMQEDGPLAGFERVLAQYKQMIGDPGFDNFLHNLPPMQEQALRQLYAF</sequence>
<dbReference type="AlphaFoldDB" id="A0A9Q8L9X5"/>
<dbReference type="InterPro" id="IPR021133">
    <property type="entry name" value="HEAT_type_2"/>
</dbReference>
<dbReference type="InterPro" id="IPR040122">
    <property type="entry name" value="Importin_beta"/>
</dbReference>
<feature type="repeat" description="HEAT" evidence="6">
    <location>
        <begin position="226"/>
        <end position="263"/>
    </location>
</feature>
<dbReference type="PANTHER" id="PTHR10527">
    <property type="entry name" value="IMPORTIN BETA"/>
    <property type="match status" value="1"/>
</dbReference>
<evidence type="ECO:0000313" key="10">
    <source>
        <dbReference type="Proteomes" id="UP000756132"/>
    </source>
</evidence>
<evidence type="ECO:0000313" key="9">
    <source>
        <dbReference type="EMBL" id="UJO13495.1"/>
    </source>
</evidence>
<dbReference type="Pfam" id="PF25574">
    <property type="entry name" value="TPR_IMB1"/>
    <property type="match status" value="1"/>
</dbReference>
<evidence type="ECO:0000256" key="5">
    <source>
        <dbReference type="ARBA" id="ARBA00022927"/>
    </source>
</evidence>
<dbReference type="OrthoDB" id="951172at2759"/>
<keyword evidence="2" id="KW-0813">Transport</keyword>
<dbReference type="GO" id="GO:0031267">
    <property type="term" value="F:small GTPase binding"/>
    <property type="evidence" value="ECO:0007669"/>
    <property type="project" value="InterPro"/>
</dbReference>
<dbReference type="GeneID" id="71983398"/>
<dbReference type="InterPro" id="IPR001494">
    <property type="entry name" value="Importin-beta_N"/>
</dbReference>
<dbReference type="GO" id="GO:0005634">
    <property type="term" value="C:nucleus"/>
    <property type="evidence" value="ECO:0007669"/>
    <property type="project" value="UniProtKB-ARBA"/>
</dbReference>
<evidence type="ECO:0000256" key="1">
    <source>
        <dbReference type="ARBA" id="ARBA00004496"/>
    </source>
</evidence>
<dbReference type="SUPFAM" id="SSF48371">
    <property type="entry name" value="ARM repeat"/>
    <property type="match status" value="1"/>
</dbReference>
<comment type="subcellular location">
    <subcellularLocation>
        <location evidence="1">Cytoplasm</location>
    </subcellularLocation>
</comment>
<dbReference type="PROSITE" id="PS50166">
    <property type="entry name" value="IMPORTIN_B_NT"/>
    <property type="match status" value="1"/>
</dbReference>
<dbReference type="RefSeq" id="XP_047757861.1">
    <property type="nucleotide sequence ID" value="XM_047902668.1"/>
</dbReference>
<reference evidence="9" key="2">
    <citation type="journal article" date="2022" name="Microb. Genom.">
        <title>A chromosome-scale genome assembly of the tomato pathogen Cladosporium fulvum reveals a compartmentalized genome architecture and the presence of a dispensable chromosome.</title>
        <authorList>
            <person name="Zaccaron A.Z."/>
            <person name="Chen L.H."/>
            <person name="Samaras A."/>
            <person name="Stergiopoulos I."/>
        </authorList>
    </citation>
    <scope>NUCLEOTIDE SEQUENCE</scope>
    <source>
        <strain evidence="9">Race5_Kim</strain>
    </source>
</reference>
<proteinExistence type="predicted"/>
<evidence type="ECO:0000256" key="3">
    <source>
        <dbReference type="ARBA" id="ARBA00022490"/>
    </source>
</evidence>
<evidence type="ECO:0000256" key="6">
    <source>
        <dbReference type="PROSITE-ProRule" id="PRU00103"/>
    </source>
</evidence>
<dbReference type="Pfam" id="PF13513">
    <property type="entry name" value="HEAT_EZ"/>
    <property type="match status" value="2"/>
</dbReference>
<dbReference type="GO" id="GO:0006606">
    <property type="term" value="P:protein import into nucleus"/>
    <property type="evidence" value="ECO:0007669"/>
    <property type="project" value="InterPro"/>
</dbReference>
<evidence type="ECO:0000256" key="4">
    <source>
        <dbReference type="ARBA" id="ARBA00022737"/>
    </source>
</evidence>
<feature type="domain" description="Importin N-terminal" evidence="8">
    <location>
        <begin position="32"/>
        <end position="107"/>
    </location>
</feature>
<evidence type="ECO:0000256" key="2">
    <source>
        <dbReference type="ARBA" id="ARBA00022448"/>
    </source>
</evidence>
<organism evidence="9 10">
    <name type="scientific">Passalora fulva</name>
    <name type="common">Tomato leaf mold</name>
    <name type="synonym">Cladosporium fulvum</name>
    <dbReference type="NCBI Taxonomy" id="5499"/>
    <lineage>
        <taxon>Eukaryota</taxon>
        <taxon>Fungi</taxon>
        <taxon>Dikarya</taxon>
        <taxon>Ascomycota</taxon>
        <taxon>Pezizomycotina</taxon>
        <taxon>Dothideomycetes</taxon>
        <taxon>Dothideomycetidae</taxon>
        <taxon>Mycosphaerellales</taxon>
        <taxon>Mycosphaerellaceae</taxon>
        <taxon>Fulvia</taxon>
    </lineage>
</organism>
<dbReference type="GO" id="GO:0005737">
    <property type="term" value="C:cytoplasm"/>
    <property type="evidence" value="ECO:0007669"/>
    <property type="project" value="UniProtKB-SubCell"/>
</dbReference>
<name>A0A9Q8L9X5_PASFU</name>
<dbReference type="Gene3D" id="1.25.10.10">
    <property type="entry name" value="Leucine-rich Repeat Variant"/>
    <property type="match status" value="2"/>
</dbReference>
<keyword evidence="10" id="KW-1185">Reference proteome</keyword>
<accession>A0A9Q8L9X5</accession>
<dbReference type="KEGG" id="ffu:CLAFUR5_03520"/>
<reference evidence="9" key="1">
    <citation type="submission" date="2021-12" db="EMBL/GenBank/DDBJ databases">
        <authorList>
            <person name="Zaccaron A."/>
            <person name="Stergiopoulos I."/>
        </authorList>
    </citation>
    <scope>NUCLEOTIDE SEQUENCE</scope>
    <source>
        <strain evidence="9">Race5_Kim</strain>
    </source>
</reference>
<keyword evidence="3" id="KW-0963">Cytoplasm</keyword>
<feature type="region of interest" description="Disordered" evidence="7">
    <location>
        <begin position="343"/>
        <end position="392"/>
    </location>
</feature>
<evidence type="ECO:0000259" key="8">
    <source>
        <dbReference type="PROSITE" id="PS50166"/>
    </source>
</evidence>
<evidence type="ECO:0000256" key="7">
    <source>
        <dbReference type="SAM" id="MobiDB-lite"/>
    </source>
</evidence>
<gene>
    <name evidence="9" type="ORF">CLAFUR5_03520</name>
</gene>
<dbReference type="InterPro" id="IPR011989">
    <property type="entry name" value="ARM-like"/>
</dbReference>
<dbReference type="InterPro" id="IPR058584">
    <property type="entry name" value="IMB1_TNPO1-like_TPR"/>
</dbReference>
<dbReference type="Proteomes" id="UP000756132">
    <property type="component" value="Chromosome 2"/>
</dbReference>
<keyword evidence="4" id="KW-0677">Repeat</keyword>
<dbReference type="EMBL" id="CP090164">
    <property type="protein sequence ID" value="UJO13495.1"/>
    <property type="molecule type" value="Genomic_DNA"/>
</dbReference>
<dbReference type="InterPro" id="IPR016024">
    <property type="entry name" value="ARM-type_fold"/>
</dbReference>
<dbReference type="PROSITE" id="PS50077">
    <property type="entry name" value="HEAT_REPEAT"/>
    <property type="match status" value="1"/>
</dbReference>
<dbReference type="SMART" id="SM00913">
    <property type="entry name" value="IBN_N"/>
    <property type="match status" value="1"/>
</dbReference>
<dbReference type="FunFam" id="1.25.10.10:FF:000313">
    <property type="entry name" value="Importin beta-2 subunit, putative"/>
    <property type="match status" value="1"/>
</dbReference>
<feature type="compositionally biased region" description="Polar residues" evidence="7">
    <location>
        <begin position="349"/>
        <end position="366"/>
    </location>
</feature>